<accession>A0A9X0DQI3</accession>
<evidence type="ECO:0000256" key="1">
    <source>
        <dbReference type="SAM" id="MobiDB-lite"/>
    </source>
</evidence>
<proteinExistence type="predicted"/>
<keyword evidence="3" id="KW-1185">Reference proteome</keyword>
<evidence type="ECO:0000313" key="3">
    <source>
        <dbReference type="Proteomes" id="UP001152300"/>
    </source>
</evidence>
<evidence type="ECO:0000313" key="2">
    <source>
        <dbReference type="EMBL" id="KAJ8069078.1"/>
    </source>
</evidence>
<organism evidence="2 3">
    <name type="scientific">Sclerotinia nivalis</name>
    <dbReference type="NCBI Taxonomy" id="352851"/>
    <lineage>
        <taxon>Eukaryota</taxon>
        <taxon>Fungi</taxon>
        <taxon>Dikarya</taxon>
        <taxon>Ascomycota</taxon>
        <taxon>Pezizomycotina</taxon>
        <taxon>Leotiomycetes</taxon>
        <taxon>Helotiales</taxon>
        <taxon>Sclerotiniaceae</taxon>
        <taxon>Sclerotinia</taxon>
    </lineage>
</organism>
<dbReference type="Proteomes" id="UP001152300">
    <property type="component" value="Unassembled WGS sequence"/>
</dbReference>
<dbReference type="EMBL" id="JAPEIS010000002">
    <property type="protein sequence ID" value="KAJ8069078.1"/>
    <property type="molecule type" value="Genomic_DNA"/>
</dbReference>
<protein>
    <submittedName>
        <fullName evidence="2">Uncharacterized protein</fullName>
    </submittedName>
</protein>
<comment type="caution">
    <text evidence="2">The sequence shown here is derived from an EMBL/GenBank/DDBJ whole genome shotgun (WGS) entry which is preliminary data.</text>
</comment>
<feature type="compositionally biased region" description="Basic residues" evidence="1">
    <location>
        <begin position="18"/>
        <end position="27"/>
    </location>
</feature>
<reference evidence="2" key="1">
    <citation type="submission" date="2022-11" db="EMBL/GenBank/DDBJ databases">
        <title>Genome Resource of Sclerotinia nivalis Strain SnTB1, a Plant Pathogen Isolated from American Ginseng.</title>
        <authorList>
            <person name="Fan S."/>
        </authorList>
    </citation>
    <scope>NUCLEOTIDE SEQUENCE</scope>
    <source>
        <strain evidence="2">SnTB1</strain>
    </source>
</reference>
<feature type="region of interest" description="Disordered" evidence="1">
    <location>
        <begin position="1"/>
        <end position="31"/>
    </location>
</feature>
<dbReference type="AlphaFoldDB" id="A0A9X0DQI3"/>
<sequence length="108" mass="11921">MIQMRGNPRQLSPVLREKAKKKKKKGKMAWPQKAITSSMFQSKTCRNAWTTAFAASINKMTRSLGTESTTVSPGVSDIQNTHPDSFLPNEDIRVLSCSGGSIVFLGFE</sequence>
<name>A0A9X0DQI3_9HELO</name>
<gene>
    <name evidence="2" type="ORF">OCU04_002752</name>
</gene>